<accession>A0ABN9XMV7</accession>
<organism evidence="2 3">
    <name type="scientific">Prorocentrum cordatum</name>
    <dbReference type="NCBI Taxonomy" id="2364126"/>
    <lineage>
        <taxon>Eukaryota</taxon>
        <taxon>Sar</taxon>
        <taxon>Alveolata</taxon>
        <taxon>Dinophyceae</taxon>
        <taxon>Prorocentrales</taxon>
        <taxon>Prorocentraceae</taxon>
        <taxon>Prorocentrum</taxon>
    </lineage>
</organism>
<protein>
    <recommendedName>
        <fullName evidence="4">RNA helicase</fullName>
    </recommendedName>
</protein>
<feature type="compositionally biased region" description="Low complexity" evidence="1">
    <location>
        <begin position="93"/>
        <end position="102"/>
    </location>
</feature>
<reference evidence="2" key="1">
    <citation type="submission" date="2023-10" db="EMBL/GenBank/DDBJ databases">
        <authorList>
            <person name="Chen Y."/>
            <person name="Shah S."/>
            <person name="Dougan E. K."/>
            <person name="Thang M."/>
            <person name="Chan C."/>
        </authorList>
    </citation>
    <scope>NUCLEOTIDE SEQUENCE [LARGE SCALE GENOMIC DNA]</scope>
</reference>
<sequence length="102" mass="11390">EERLLAARQRVATLGGKPLEDDSVKLRARRNPSDSPARANDGRPTDRRDDKGRKRQVRDRRAERQDRAARPSRGARNGAADSGAPGDYDEDSYSYSGSYSEE</sequence>
<feature type="compositionally biased region" description="Basic and acidic residues" evidence="1">
    <location>
        <begin position="59"/>
        <end position="69"/>
    </location>
</feature>
<comment type="caution">
    <text evidence="2">The sequence shown here is derived from an EMBL/GenBank/DDBJ whole genome shotgun (WGS) entry which is preliminary data.</text>
</comment>
<evidence type="ECO:0008006" key="4">
    <source>
        <dbReference type="Google" id="ProtNLM"/>
    </source>
</evidence>
<proteinExistence type="predicted"/>
<feature type="region of interest" description="Disordered" evidence="1">
    <location>
        <begin position="16"/>
        <end position="102"/>
    </location>
</feature>
<feature type="non-terminal residue" evidence="2">
    <location>
        <position position="1"/>
    </location>
</feature>
<dbReference type="Proteomes" id="UP001189429">
    <property type="component" value="Unassembled WGS sequence"/>
</dbReference>
<feature type="compositionally biased region" description="Basic and acidic residues" evidence="1">
    <location>
        <begin position="40"/>
        <end position="52"/>
    </location>
</feature>
<dbReference type="EMBL" id="CAUYUJ010020680">
    <property type="protein sequence ID" value="CAK0899845.1"/>
    <property type="molecule type" value="Genomic_DNA"/>
</dbReference>
<name>A0ABN9XMV7_9DINO</name>
<evidence type="ECO:0000313" key="2">
    <source>
        <dbReference type="EMBL" id="CAK0899845.1"/>
    </source>
</evidence>
<evidence type="ECO:0000256" key="1">
    <source>
        <dbReference type="SAM" id="MobiDB-lite"/>
    </source>
</evidence>
<keyword evidence="3" id="KW-1185">Reference proteome</keyword>
<evidence type="ECO:0000313" key="3">
    <source>
        <dbReference type="Proteomes" id="UP001189429"/>
    </source>
</evidence>
<gene>
    <name evidence="2" type="ORF">PCOR1329_LOCUS77278</name>
</gene>